<feature type="region of interest" description="Disordered" evidence="1">
    <location>
        <begin position="1"/>
        <end position="52"/>
    </location>
</feature>
<proteinExistence type="predicted"/>
<feature type="compositionally biased region" description="Polar residues" evidence="1">
    <location>
        <begin position="1"/>
        <end position="20"/>
    </location>
</feature>
<sequence>MDASDLSTESARQGQESTEMLASPPTPRRPSRTTHRSRTPTSCEVGETAEGSRVPVEVELGDAADLFDARRYDPDLVGGLRADLEGDPAEALVGRGEARRVDDEAELVEPAETAGRGRAVDSGAEVTTMEETKLAELVTGAADAADSEGGTELDAATRTDAHRRPSTGVR</sequence>
<reference evidence="2" key="1">
    <citation type="submission" date="2023-04" db="EMBL/GenBank/DDBJ databases">
        <title>Phytophthora fragariaefolia NBRC 109709.</title>
        <authorList>
            <person name="Ichikawa N."/>
            <person name="Sato H."/>
            <person name="Tonouchi N."/>
        </authorList>
    </citation>
    <scope>NUCLEOTIDE SEQUENCE</scope>
    <source>
        <strain evidence="2">NBRC 109709</strain>
    </source>
</reference>
<name>A0A9W6Y2N1_9STRA</name>
<feature type="compositionally biased region" description="Basic residues" evidence="1">
    <location>
        <begin position="29"/>
        <end position="38"/>
    </location>
</feature>
<accession>A0A9W6Y2N1</accession>
<organism evidence="2 3">
    <name type="scientific">Phytophthora fragariaefolia</name>
    <dbReference type="NCBI Taxonomy" id="1490495"/>
    <lineage>
        <taxon>Eukaryota</taxon>
        <taxon>Sar</taxon>
        <taxon>Stramenopiles</taxon>
        <taxon>Oomycota</taxon>
        <taxon>Peronosporomycetes</taxon>
        <taxon>Peronosporales</taxon>
        <taxon>Peronosporaceae</taxon>
        <taxon>Phytophthora</taxon>
    </lineage>
</organism>
<dbReference type="EMBL" id="BSXT01003359">
    <property type="protein sequence ID" value="GMF53785.1"/>
    <property type="molecule type" value="Genomic_DNA"/>
</dbReference>
<protein>
    <submittedName>
        <fullName evidence="2">Unnamed protein product</fullName>
    </submittedName>
</protein>
<evidence type="ECO:0000313" key="2">
    <source>
        <dbReference type="EMBL" id="GMF53785.1"/>
    </source>
</evidence>
<gene>
    <name evidence="2" type="ORF">Pfra01_002230600</name>
</gene>
<evidence type="ECO:0000256" key="1">
    <source>
        <dbReference type="SAM" id="MobiDB-lite"/>
    </source>
</evidence>
<comment type="caution">
    <text evidence="2">The sequence shown here is derived from an EMBL/GenBank/DDBJ whole genome shotgun (WGS) entry which is preliminary data.</text>
</comment>
<keyword evidence="3" id="KW-1185">Reference proteome</keyword>
<feature type="region of interest" description="Disordered" evidence="1">
    <location>
        <begin position="140"/>
        <end position="170"/>
    </location>
</feature>
<dbReference type="AlphaFoldDB" id="A0A9W6Y2N1"/>
<evidence type="ECO:0000313" key="3">
    <source>
        <dbReference type="Proteomes" id="UP001165121"/>
    </source>
</evidence>
<dbReference type="Proteomes" id="UP001165121">
    <property type="component" value="Unassembled WGS sequence"/>
</dbReference>